<reference evidence="2 3" key="1">
    <citation type="journal article" date="2013" name="Genome Announc.">
        <title>Complete Genome Sequence of Burkholderia sp. Strain RPE64, Bacterial Symbiont of the Bean Bug Riptortus pedestris.</title>
        <authorList>
            <person name="Shibata T.F."/>
            <person name="Maeda T."/>
            <person name="Nikoh N."/>
            <person name="Yamaguchi K."/>
            <person name="Oshima K."/>
            <person name="Hattori M."/>
            <person name="Nishiyama T."/>
            <person name="Hasebe M."/>
            <person name="Fukatsu T."/>
            <person name="Kikuchi Y."/>
            <person name="Shigenobu S."/>
        </authorList>
    </citation>
    <scope>NUCLEOTIDE SEQUENCE [LARGE SCALE GENOMIC DNA]</scope>
</reference>
<dbReference type="AlphaFoldDB" id="R4WGY8"/>
<gene>
    <name evidence="2" type="ORF">BRPE64_ACDS14890</name>
</gene>
<dbReference type="HOGENOM" id="CLU_2804162_0_0_4"/>
<evidence type="ECO:0000313" key="2">
    <source>
        <dbReference type="EMBL" id="BAN23243.1"/>
    </source>
</evidence>
<accession>R4WGY8</accession>
<evidence type="ECO:0000259" key="1">
    <source>
        <dbReference type="Pfam" id="PF02371"/>
    </source>
</evidence>
<dbReference type="Pfam" id="PF02371">
    <property type="entry name" value="Transposase_20"/>
    <property type="match status" value="1"/>
</dbReference>
<keyword evidence="3" id="KW-1185">Reference proteome</keyword>
<dbReference type="RefSeq" id="WP_016345397.1">
    <property type="nucleotide sequence ID" value="NC_021287.1"/>
</dbReference>
<protein>
    <submittedName>
        <fullName evidence="2">Transposase for insertion sequence element IS1328</fullName>
    </submittedName>
</protein>
<dbReference type="GO" id="GO:0003677">
    <property type="term" value="F:DNA binding"/>
    <property type="evidence" value="ECO:0007669"/>
    <property type="project" value="InterPro"/>
</dbReference>
<organism evidence="2 3">
    <name type="scientific">Caballeronia insecticola</name>
    <dbReference type="NCBI Taxonomy" id="758793"/>
    <lineage>
        <taxon>Bacteria</taxon>
        <taxon>Pseudomonadati</taxon>
        <taxon>Pseudomonadota</taxon>
        <taxon>Betaproteobacteria</taxon>
        <taxon>Burkholderiales</taxon>
        <taxon>Burkholderiaceae</taxon>
        <taxon>Caballeronia</taxon>
    </lineage>
</organism>
<sequence length="67" mass="7146">MAGDVHGFKRGRDFAASLGLVPRQHSTGGRATLPGIPSAVTNICEVCWCTVRAGMRFAKQRSDALDT</sequence>
<dbReference type="Proteomes" id="UP000013966">
    <property type="component" value="Chromosome 1"/>
</dbReference>
<dbReference type="STRING" id="758793.BRPE64_ACDS14890"/>
<feature type="domain" description="Transposase IS116/IS110/IS902 C-terminal" evidence="1">
    <location>
        <begin position="2"/>
        <end position="35"/>
    </location>
</feature>
<dbReference type="KEGG" id="buo:BRPE64_ACDS14890"/>
<name>R4WGY8_9BURK</name>
<dbReference type="GO" id="GO:0006313">
    <property type="term" value="P:DNA transposition"/>
    <property type="evidence" value="ECO:0007669"/>
    <property type="project" value="InterPro"/>
</dbReference>
<proteinExistence type="predicted"/>
<reference evidence="2 3" key="2">
    <citation type="journal article" date="2018" name="Int. J. Syst. Evol. Microbiol.">
        <title>Burkholderia insecticola sp. nov., a gut symbiotic bacterium of the bean bug Riptortus pedestris.</title>
        <authorList>
            <person name="Takeshita K."/>
            <person name="Tamaki H."/>
            <person name="Ohbayashi T."/>
            <person name="Meng X.-Y."/>
            <person name="Sone T."/>
            <person name="Mitani Y."/>
            <person name="Peeters C."/>
            <person name="Kikuchi Y."/>
            <person name="Vandamme P."/>
        </authorList>
    </citation>
    <scope>NUCLEOTIDE SEQUENCE [LARGE SCALE GENOMIC DNA]</scope>
    <source>
        <strain evidence="2">RPE64</strain>
    </source>
</reference>
<dbReference type="PATRIC" id="fig|758793.3.peg.1491"/>
<dbReference type="InterPro" id="IPR003346">
    <property type="entry name" value="Transposase_20"/>
</dbReference>
<dbReference type="GO" id="GO:0004803">
    <property type="term" value="F:transposase activity"/>
    <property type="evidence" value="ECO:0007669"/>
    <property type="project" value="InterPro"/>
</dbReference>
<dbReference type="EMBL" id="AP013058">
    <property type="protein sequence ID" value="BAN23243.1"/>
    <property type="molecule type" value="Genomic_DNA"/>
</dbReference>
<evidence type="ECO:0000313" key="3">
    <source>
        <dbReference type="Proteomes" id="UP000013966"/>
    </source>
</evidence>